<dbReference type="EC" id="2.1.1.63" evidence="3"/>
<feature type="region of interest" description="Disordered" evidence="12">
    <location>
        <begin position="47"/>
        <end position="67"/>
    </location>
</feature>
<evidence type="ECO:0000256" key="6">
    <source>
        <dbReference type="ARBA" id="ARBA00022679"/>
    </source>
</evidence>
<dbReference type="GO" id="GO:0003908">
    <property type="term" value="F:methylated-DNA-[protein]-cysteine S-methyltransferase activity"/>
    <property type="evidence" value="ECO:0007669"/>
    <property type="project" value="UniProtKB-EC"/>
</dbReference>
<evidence type="ECO:0000256" key="12">
    <source>
        <dbReference type="SAM" id="MobiDB-lite"/>
    </source>
</evidence>
<keyword evidence="5" id="KW-0489">Methyltransferase</keyword>
<proteinExistence type="inferred from homology"/>
<keyword evidence="7" id="KW-0227">DNA damage</keyword>
<dbReference type="InterPro" id="IPR014048">
    <property type="entry name" value="MethylDNA_cys_MeTrfase_DNA-bd"/>
</dbReference>
<dbReference type="Gene3D" id="1.10.10.10">
    <property type="entry name" value="Winged helix-like DNA-binding domain superfamily/Winged helix DNA-binding domain"/>
    <property type="match status" value="1"/>
</dbReference>
<dbReference type="InterPro" id="IPR036388">
    <property type="entry name" value="WH-like_DNA-bd_sf"/>
</dbReference>
<comment type="catalytic activity">
    <reaction evidence="1">
        <text>a 4-O-methyl-thymidine in DNA + L-cysteinyl-[protein] = a thymidine in DNA + S-methyl-L-cysteinyl-[protein]</text>
        <dbReference type="Rhea" id="RHEA:53428"/>
        <dbReference type="Rhea" id="RHEA-COMP:10131"/>
        <dbReference type="Rhea" id="RHEA-COMP:10132"/>
        <dbReference type="Rhea" id="RHEA-COMP:13555"/>
        <dbReference type="Rhea" id="RHEA-COMP:13556"/>
        <dbReference type="ChEBI" id="CHEBI:29950"/>
        <dbReference type="ChEBI" id="CHEBI:82612"/>
        <dbReference type="ChEBI" id="CHEBI:137386"/>
        <dbReference type="ChEBI" id="CHEBI:137387"/>
        <dbReference type="EC" id="2.1.1.63"/>
    </reaction>
</comment>
<evidence type="ECO:0000256" key="11">
    <source>
        <dbReference type="ARBA" id="ARBA00049348"/>
    </source>
</evidence>
<evidence type="ECO:0000256" key="10">
    <source>
        <dbReference type="ARBA" id="ARBA00031621"/>
    </source>
</evidence>
<dbReference type="STRING" id="1447883.A0A2B7YEL7"/>
<feature type="compositionally biased region" description="Low complexity" evidence="12">
    <location>
        <begin position="58"/>
        <end position="67"/>
    </location>
</feature>
<keyword evidence="8" id="KW-0234">DNA repair</keyword>
<evidence type="ECO:0000313" key="14">
    <source>
        <dbReference type="EMBL" id="PGH19322.1"/>
    </source>
</evidence>
<dbReference type="SUPFAM" id="SSF46767">
    <property type="entry name" value="Methylated DNA-protein cysteine methyltransferase, C-terminal domain"/>
    <property type="match status" value="1"/>
</dbReference>
<evidence type="ECO:0000256" key="7">
    <source>
        <dbReference type="ARBA" id="ARBA00022763"/>
    </source>
</evidence>
<keyword evidence="15" id="KW-1185">Reference proteome</keyword>
<organism evidence="14 15">
    <name type="scientific">Polytolypa hystricis (strain UAMH7299)</name>
    <dbReference type="NCBI Taxonomy" id="1447883"/>
    <lineage>
        <taxon>Eukaryota</taxon>
        <taxon>Fungi</taxon>
        <taxon>Dikarya</taxon>
        <taxon>Ascomycota</taxon>
        <taxon>Pezizomycotina</taxon>
        <taxon>Eurotiomycetes</taxon>
        <taxon>Eurotiomycetidae</taxon>
        <taxon>Onygenales</taxon>
        <taxon>Onygenales incertae sedis</taxon>
        <taxon>Polytolypa</taxon>
    </lineage>
</organism>
<evidence type="ECO:0000256" key="8">
    <source>
        <dbReference type="ARBA" id="ARBA00023204"/>
    </source>
</evidence>
<reference evidence="14 15" key="1">
    <citation type="submission" date="2017-10" db="EMBL/GenBank/DDBJ databases">
        <title>Comparative genomics in systemic dimorphic fungi from Ajellomycetaceae.</title>
        <authorList>
            <person name="Munoz J.F."/>
            <person name="Mcewen J.G."/>
            <person name="Clay O.K."/>
            <person name="Cuomo C.A."/>
        </authorList>
    </citation>
    <scope>NUCLEOTIDE SEQUENCE [LARGE SCALE GENOMIC DNA]</scope>
    <source>
        <strain evidence="14 15">UAMH7299</strain>
    </source>
</reference>
<accession>A0A2B7YEL7</accession>
<dbReference type="PANTHER" id="PTHR10815">
    <property type="entry name" value="METHYLATED-DNA--PROTEIN-CYSTEINE METHYLTRANSFERASE"/>
    <property type="match status" value="1"/>
</dbReference>
<evidence type="ECO:0000256" key="5">
    <source>
        <dbReference type="ARBA" id="ARBA00022603"/>
    </source>
</evidence>
<gene>
    <name evidence="14" type="ORF">AJ80_04075</name>
</gene>
<dbReference type="AlphaFoldDB" id="A0A2B7YEL7"/>
<sequence>MPSSTITRVQKPRVSSTVKNTRTCTRTRKSTSTNTLLKAIQTTTADLNLKPKTPKPPSTTTTTTTPTDPLILKSLHRISTHPSLTPYRRLVYRTLLSIPRGHWTTYSALATHLSSSARAIGNAMRTNPFAPDVPCHRVLAADRTVGGYKGSWGNGGVYRDEKMGLLSGEGVAFDEKGRVGGRCFVEFRDLGEGE</sequence>
<evidence type="ECO:0000256" key="9">
    <source>
        <dbReference type="ARBA" id="ARBA00030795"/>
    </source>
</evidence>
<feature type="domain" description="Methylated-DNA-[protein]-cysteine S-methyltransferase DNA binding" evidence="13">
    <location>
        <begin position="87"/>
        <end position="170"/>
    </location>
</feature>
<dbReference type="Pfam" id="PF01035">
    <property type="entry name" value="DNA_binding_1"/>
    <property type="match status" value="1"/>
</dbReference>
<dbReference type="CDD" id="cd06445">
    <property type="entry name" value="ATase"/>
    <property type="match status" value="1"/>
</dbReference>
<dbReference type="NCBIfam" id="TIGR00589">
    <property type="entry name" value="ogt"/>
    <property type="match status" value="1"/>
</dbReference>
<evidence type="ECO:0000256" key="4">
    <source>
        <dbReference type="ARBA" id="ARBA00015377"/>
    </source>
</evidence>
<dbReference type="GO" id="GO:0006281">
    <property type="term" value="P:DNA repair"/>
    <property type="evidence" value="ECO:0007669"/>
    <property type="project" value="UniProtKB-KW"/>
</dbReference>
<evidence type="ECO:0000256" key="1">
    <source>
        <dbReference type="ARBA" id="ARBA00001286"/>
    </source>
</evidence>
<dbReference type="GO" id="GO:0032259">
    <property type="term" value="P:methylation"/>
    <property type="evidence" value="ECO:0007669"/>
    <property type="project" value="UniProtKB-KW"/>
</dbReference>
<evidence type="ECO:0000259" key="13">
    <source>
        <dbReference type="Pfam" id="PF01035"/>
    </source>
</evidence>
<comment type="similarity">
    <text evidence="2">Belongs to the MGMT family.</text>
</comment>
<comment type="catalytic activity">
    <reaction evidence="11">
        <text>a 6-O-methyl-2'-deoxyguanosine in DNA + L-cysteinyl-[protein] = S-methyl-L-cysteinyl-[protein] + a 2'-deoxyguanosine in DNA</text>
        <dbReference type="Rhea" id="RHEA:24000"/>
        <dbReference type="Rhea" id="RHEA-COMP:10131"/>
        <dbReference type="Rhea" id="RHEA-COMP:10132"/>
        <dbReference type="Rhea" id="RHEA-COMP:11367"/>
        <dbReference type="Rhea" id="RHEA-COMP:11368"/>
        <dbReference type="ChEBI" id="CHEBI:29950"/>
        <dbReference type="ChEBI" id="CHEBI:82612"/>
        <dbReference type="ChEBI" id="CHEBI:85445"/>
        <dbReference type="ChEBI" id="CHEBI:85448"/>
        <dbReference type="EC" id="2.1.1.63"/>
    </reaction>
</comment>
<dbReference type="EMBL" id="PDNA01000049">
    <property type="protein sequence ID" value="PGH19322.1"/>
    <property type="molecule type" value="Genomic_DNA"/>
</dbReference>
<feature type="region of interest" description="Disordered" evidence="12">
    <location>
        <begin position="1"/>
        <end position="20"/>
    </location>
</feature>
<dbReference type="PANTHER" id="PTHR10815:SF13">
    <property type="entry name" value="METHYLATED-DNA--PROTEIN-CYSTEINE METHYLTRANSFERASE"/>
    <property type="match status" value="1"/>
</dbReference>
<protein>
    <recommendedName>
        <fullName evidence="4">Methylated-DNA--protein-cysteine methyltransferase</fullName>
        <ecNumber evidence="3">2.1.1.63</ecNumber>
    </recommendedName>
    <alternativeName>
        <fullName evidence="9">6-O-methylguanine-DNA methyltransferase</fullName>
    </alternativeName>
    <alternativeName>
        <fullName evidence="10">O-6-methylguanine-DNA-alkyltransferase</fullName>
    </alternativeName>
</protein>
<evidence type="ECO:0000256" key="3">
    <source>
        <dbReference type="ARBA" id="ARBA00011918"/>
    </source>
</evidence>
<dbReference type="PROSITE" id="PS00374">
    <property type="entry name" value="MGMT"/>
    <property type="match status" value="1"/>
</dbReference>
<dbReference type="InterPro" id="IPR001497">
    <property type="entry name" value="MethylDNA_cys_MeTrfase_AS"/>
</dbReference>
<keyword evidence="6" id="KW-0808">Transferase</keyword>
<comment type="caution">
    <text evidence="14">The sequence shown here is derived from an EMBL/GenBank/DDBJ whole genome shotgun (WGS) entry which is preliminary data.</text>
</comment>
<evidence type="ECO:0000313" key="15">
    <source>
        <dbReference type="Proteomes" id="UP000224634"/>
    </source>
</evidence>
<name>A0A2B7YEL7_POLH7</name>
<dbReference type="Proteomes" id="UP000224634">
    <property type="component" value="Unassembled WGS sequence"/>
</dbReference>
<evidence type="ECO:0000256" key="2">
    <source>
        <dbReference type="ARBA" id="ARBA00008711"/>
    </source>
</evidence>
<dbReference type="OrthoDB" id="1907495at2759"/>
<dbReference type="InterPro" id="IPR036217">
    <property type="entry name" value="MethylDNA_cys_MeTrfase_DNAb"/>
</dbReference>